<name>A0A6S6Z251_9BURK</name>
<sequence>MPVDANINAFLTRLSSTSAPLVLEDIRAATEISLRALQGDTEAVDAVTDHEARCQDGHPLRIRAYAPAGLGHVDALPAVVFAHGGGWFQCSLDLYDNPCRALANATGCKVFSVDYRLAPENKFPVPVEDVYAGLQWVSGNAAALGIDPSRIAVCGDSAGGNLAAAVAIMARDRDGPSIAHQLLLYPVLDHDFSTQSYQAYGRNFFLTEEIMRYCWFTYLLNAADGASPYASPLRVSTVAGLPPATVLVSEYDPLRDEGEAYAKRLHDGGVAAQSHRLPGMIHACIHMLGLTPAARQLFDLAGRAMHAAFDKQQACAATGRHAAALPAPAVPRYAPG</sequence>
<reference evidence="3 4" key="1">
    <citation type="submission" date="2020-04" db="EMBL/GenBank/DDBJ databases">
        <authorList>
            <person name="De Canck E."/>
        </authorList>
    </citation>
    <scope>NUCLEOTIDE SEQUENCE [LARGE SCALE GENOMIC DNA]</scope>
    <source>
        <strain evidence="3 4">LMG 3431</strain>
    </source>
</reference>
<evidence type="ECO:0000313" key="4">
    <source>
        <dbReference type="Proteomes" id="UP000494108"/>
    </source>
</evidence>
<dbReference type="GO" id="GO:0016787">
    <property type="term" value="F:hydrolase activity"/>
    <property type="evidence" value="ECO:0007669"/>
    <property type="project" value="UniProtKB-KW"/>
</dbReference>
<dbReference type="AlphaFoldDB" id="A0A6S6Z251"/>
<dbReference type="SUPFAM" id="SSF53474">
    <property type="entry name" value="alpha/beta-Hydrolases"/>
    <property type="match status" value="1"/>
</dbReference>
<dbReference type="EMBL" id="CADIJX010000003">
    <property type="protein sequence ID" value="CAB3656484.1"/>
    <property type="molecule type" value="Genomic_DNA"/>
</dbReference>
<protein>
    <submittedName>
        <fullName evidence="3">Acetyl esterase</fullName>
        <ecNumber evidence="3">3.1.1.-</ecNumber>
    </submittedName>
</protein>
<feature type="domain" description="Alpha/beta hydrolase fold-3" evidence="2">
    <location>
        <begin position="79"/>
        <end position="285"/>
    </location>
</feature>
<accession>A0A6S6Z251</accession>
<organism evidence="3 4">
    <name type="scientific">Achromobacter pestifer</name>
    <dbReference type="NCBI Taxonomy" id="1353889"/>
    <lineage>
        <taxon>Bacteria</taxon>
        <taxon>Pseudomonadati</taxon>
        <taxon>Pseudomonadota</taxon>
        <taxon>Betaproteobacteria</taxon>
        <taxon>Burkholderiales</taxon>
        <taxon>Alcaligenaceae</taxon>
        <taxon>Achromobacter</taxon>
    </lineage>
</organism>
<dbReference type="PANTHER" id="PTHR48081:SF8">
    <property type="entry name" value="ALPHA_BETA HYDROLASE FOLD-3 DOMAIN-CONTAINING PROTEIN-RELATED"/>
    <property type="match status" value="1"/>
</dbReference>
<proteinExistence type="predicted"/>
<dbReference type="Gene3D" id="3.40.50.1820">
    <property type="entry name" value="alpha/beta hydrolase"/>
    <property type="match status" value="1"/>
</dbReference>
<evidence type="ECO:0000313" key="3">
    <source>
        <dbReference type="EMBL" id="CAB3656484.1"/>
    </source>
</evidence>
<keyword evidence="1 3" id="KW-0378">Hydrolase</keyword>
<dbReference type="RefSeq" id="WP_175175390.1">
    <property type="nucleotide sequence ID" value="NZ_CADIJX010000003.1"/>
</dbReference>
<dbReference type="InterPro" id="IPR029058">
    <property type="entry name" value="AB_hydrolase_fold"/>
</dbReference>
<dbReference type="InterPro" id="IPR050300">
    <property type="entry name" value="GDXG_lipolytic_enzyme"/>
</dbReference>
<keyword evidence="4" id="KW-1185">Reference proteome</keyword>
<dbReference type="Proteomes" id="UP000494108">
    <property type="component" value="Unassembled WGS sequence"/>
</dbReference>
<dbReference type="Pfam" id="PF07859">
    <property type="entry name" value="Abhydrolase_3"/>
    <property type="match status" value="1"/>
</dbReference>
<dbReference type="PANTHER" id="PTHR48081">
    <property type="entry name" value="AB HYDROLASE SUPERFAMILY PROTEIN C4A8.06C"/>
    <property type="match status" value="1"/>
</dbReference>
<dbReference type="InterPro" id="IPR013094">
    <property type="entry name" value="AB_hydrolase_3"/>
</dbReference>
<evidence type="ECO:0000259" key="2">
    <source>
        <dbReference type="Pfam" id="PF07859"/>
    </source>
</evidence>
<dbReference type="EC" id="3.1.1.-" evidence="3"/>
<evidence type="ECO:0000256" key="1">
    <source>
        <dbReference type="ARBA" id="ARBA00022801"/>
    </source>
</evidence>
<gene>
    <name evidence="3" type="primary">aes_3</name>
    <name evidence="3" type="ORF">LMG3431_03130</name>
</gene>